<proteinExistence type="predicted"/>
<accession>A0ABQ8A6H4</accession>
<sequence>MEGYQNGSSYAPFLSLTSHQNLAKSEFHQGEEEASKVHICRMQCKETSAKINVGPRSCSHNLRRSALACHRKIYRKFRAYPHPNANLLFF</sequence>
<evidence type="ECO:0000313" key="2">
    <source>
        <dbReference type="Proteomes" id="UP000824890"/>
    </source>
</evidence>
<comment type="caution">
    <text evidence="1">The sequence shown here is derived from an EMBL/GenBank/DDBJ whole genome shotgun (WGS) entry which is preliminary data.</text>
</comment>
<name>A0ABQ8A6H4_BRANA</name>
<reference evidence="1 2" key="1">
    <citation type="submission" date="2021-05" db="EMBL/GenBank/DDBJ databases">
        <title>Genome Assembly of Synthetic Allotetraploid Brassica napus Reveals Homoeologous Exchanges between Subgenomes.</title>
        <authorList>
            <person name="Davis J.T."/>
        </authorList>
    </citation>
    <scope>NUCLEOTIDE SEQUENCE [LARGE SCALE GENOMIC DNA]</scope>
    <source>
        <strain evidence="2">cv. Da-Ae</strain>
        <tissue evidence="1">Seedling</tissue>
    </source>
</reference>
<protein>
    <submittedName>
        <fullName evidence="1">Uncharacterized protein</fullName>
    </submittedName>
</protein>
<keyword evidence="2" id="KW-1185">Reference proteome</keyword>
<dbReference type="Proteomes" id="UP000824890">
    <property type="component" value="Unassembled WGS sequence"/>
</dbReference>
<gene>
    <name evidence="1" type="ORF">HID58_050564</name>
</gene>
<evidence type="ECO:0000313" key="1">
    <source>
        <dbReference type="EMBL" id="KAH0888135.1"/>
    </source>
</evidence>
<dbReference type="EMBL" id="JAGKQM010000013">
    <property type="protein sequence ID" value="KAH0888135.1"/>
    <property type="molecule type" value="Genomic_DNA"/>
</dbReference>
<organism evidence="1 2">
    <name type="scientific">Brassica napus</name>
    <name type="common">Rape</name>
    <dbReference type="NCBI Taxonomy" id="3708"/>
    <lineage>
        <taxon>Eukaryota</taxon>
        <taxon>Viridiplantae</taxon>
        <taxon>Streptophyta</taxon>
        <taxon>Embryophyta</taxon>
        <taxon>Tracheophyta</taxon>
        <taxon>Spermatophyta</taxon>
        <taxon>Magnoliopsida</taxon>
        <taxon>eudicotyledons</taxon>
        <taxon>Gunneridae</taxon>
        <taxon>Pentapetalae</taxon>
        <taxon>rosids</taxon>
        <taxon>malvids</taxon>
        <taxon>Brassicales</taxon>
        <taxon>Brassicaceae</taxon>
        <taxon>Brassiceae</taxon>
        <taxon>Brassica</taxon>
    </lineage>
</organism>